<evidence type="ECO:0000256" key="1">
    <source>
        <dbReference type="SAM" id="MobiDB-lite"/>
    </source>
</evidence>
<sequence>MKQILIAAFDRYEQAQQVKQELVQQGIADDDIQLSAAMNPEQVDGSRVEVVGEEPDEDATAADKIGSFFSKLFGDSADKHAGRYPEAARRGSTVVTVSLDDEGPVSMVEQVMERNGAIDIDERSANWGDADATPVTASTETLTTGYPDAASISVDQRELDGSATPDRGQDSGSIPGRAENEKAGRRDNTAGRVRIIPR</sequence>
<dbReference type="Proteomes" id="UP000279228">
    <property type="component" value="Unassembled WGS sequence"/>
</dbReference>
<comment type="caution">
    <text evidence="3">The sequence shown here is derived from an EMBL/GenBank/DDBJ whole genome shotgun (WGS) entry which is preliminary data.</text>
</comment>
<reference evidence="2 4" key="1">
    <citation type="submission" date="2018-10" db="EMBL/GenBank/DDBJ databases">
        <title>Pseudomonas songnenensis NEAU-ST5-5(T) genome.</title>
        <authorList>
            <person name="Pengp J."/>
            <person name="Liu Z.-P."/>
        </authorList>
    </citation>
    <scope>NUCLEOTIDE SEQUENCE [LARGE SCALE GENOMIC DNA]</scope>
    <source>
        <strain evidence="2 4">NEAU-ST5-5</strain>
    </source>
</reference>
<reference evidence="3 5" key="2">
    <citation type="submission" date="2019-01" db="EMBL/GenBank/DDBJ databases">
        <title>High-quality draft genome of. Pseudomonas songnenensis str. L103, a full-fledged denitrifier isolated from 100 meters deep aquifer in a heavily nitrogen fertilized agricultural area.</title>
        <authorList>
            <person name="Liu M."/>
            <person name="Liu B."/>
        </authorList>
    </citation>
    <scope>NUCLEOTIDE SEQUENCE [LARGE SCALE GENOMIC DNA]</scope>
    <source>
        <strain evidence="3 5">L103</strain>
    </source>
</reference>
<feature type="region of interest" description="Disordered" evidence="1">
    <location>
        <begin position="123"/>
        <end position="198"/>
    </location>
</feature>
<dbReference type="EMBL" id="RFFN01000007">
    <property type="protein sequence ID" value="RMH95063.1"/>
    <property type="molecule type" value="Genomic_DNA"/>
</dbReference>
<accession>A0A482UET5</accession>
<evidence type="ECO:0000313" key="5">
    <source>
        <dbReference type="Proteomes" id="UP000282800"/>
    </source>
</evidence>
<dbReference type="AlphaFoldDB" id="A0A482UET5"/>
<evidence type="ECO:0008006" key="6">
    <source>
        <dbReference type="Google" id="ProtNLM"/>
    </source>
</evidence>
<evidence type="ECO:0000313" key="2">
    <source>
        <dbReference type="EMBL" id="RMH95063.1"/>
    </source>
</evidence>
<organism evidence="3 5">
    <name type="scientific">Pseudomonas songnenensis</name>
    <dbReference type="NCBI Taxonomy" id="1176259"/>
    <lineage>
        <taxon>Bacteria</taxon>
        <taxon>Pseudomonadati</taxon>
        <taxon>Pseudomonadota</taxon>
        <taxon>Gammaproteobacteria</taxon>
        <taxon>Pseudomonadales</taxon>
        <taxon>Pseudomonadaceae</taxon>
        <taxon>Pseudomonas</taxon>
    </lineage>
</organism>
<protein>
    <recommendedName>
        <fullName evidence="6">General stress protein 17M-like domain-containing protein</fullName>
    </recommendedName>
</protein>
<feature type="compositionally biased region" description="Polar residues" evidence="1">
    <location>
        <begin position="135"/>
        <end position="144"/>
    </location>
</feature>
<evidence type="ECO:0000313" key="3">
    <source>
        <dbReference type="EMBL" id="RYJ61430.1"/>
    </source>
</evidence>
<feature type="compositionally biased region" description="Basic and acidic residues" evidence="1">
    <location>
        <begin position="178"/>
        <end position="189"/>
    </location>
</feature>
<proteinExistence type="predicted"/>
<dbReference type="Proteomes" id="UP000282800">
    <property type="component" value="Unassembled WGS sequence"/>
</dbReference>
<gene>
    <name evidence="2" type="ORF">EA798_17115</name>
    <name evidence="3" type="ORF">EJA06_016210</name>
</gene>
<keyword evidence="4" id="KW-1185">Reference proteome</keyword>
<dbReference type="OrthoDB" id="581516at2"/>
<dbReference type="EMBL" id="RWYU02000006">
    <property type="protein sequence ID" value="RYJ61430.1"/>
    <property type="molecule type" value="Genomic_DNA"/>
</dbReference>
<dbReference type="RefSeq" id="WP_106155323.1">
    <property type="nucleotide sequence ID" value="NZ_DAMCBJ010000006.1"/>
</dbReference>
<name>A0A482UET5_9PSED</name>
<evidence type="ECO:0000313" key="4">
    <source>
        <dbReference type="Proteomes" id="UP000279228"/>
    </source>
</evidence>